<dbReference type="InterPro" id="IPR045611">
    <property type="entry name" value="DUF6449"/>
</dbReference>
<dbReference type="PANTHER" id="PTHR39177:SF1">
    <property type="entry name" value="ABC TRANSPORTER PERMEASE YTRC-RELATED"/>
    <property type="match status" value="1"/>
</dbReference>
<dbReference type="RefSeq" id="WP_204711163.1">
    <property type="nucleotide sequence ID" value="NZ_JBHSZV010000030.1"/>
</dbReference>
<evidence type="ECO:0000313" key="4">
    <source>
        <dbReference type="Proteomes" id="UP001596410"/>
    </source>
</evidence>
<evidence type="ECO:0000259" key="2">
    <source>
        <dbReference type="Pfam" id="PF20047"/>
    </source>
</evidence>
<dbReference type="InterPro" id="IPR053046">
    <property type="entry name" value="ABC-5_transporter"/>
</dbReference>
<feature type="transmembrane region" description="Helical" evidence="1">
    <location>
        <begin position="145"/>
        <end position="166"/>
    </location>
</feature>
<dbReference type="EMBL" id="JBHSZV010000030">
    <property type="protein sequence ID" value="MFC7062573.1"/>
    <property type="molecule type" value="Genomic_DNA"/>
</dbReference>
<dbReference type="PANTHER" id="PTHR39177">
    <property type="entry name" value="ABC TRANSPORTER PERMEASE YTRC-RELATED"/>
    <property type="match status" value="1"/>
</dbReference>
<keyword evidence="1" id="KW-0472">Membrane</keyword>
<keyword evidence="1" id="KW-0812">Transmembrane</keyword>
<sequence length="661" mass="75370">MPLKTSSFKKEIFKQDFRNVGWVSIMYLVGLLFTLPLQLAMALSDDYGVEPSSAGLFASTFIFEIQCLFLFIMPVLMAVFLFRYMHVKSSSDFIHSLPIRREKLFNYHIASGLVFLIAPIILNSIILLVFIGAADVSEFYTVNDLGYWTGLMVIVTLLVFMSGVFVGTLTGLSAVQGVLTYILLVFPIGIFGLISFHLSFYITGFSESVVLDQLGQQLSPIVDVVEYYPMNPGEGFLPVDYVTLGIYVVVAVLFYLVSKFIYKKRQLESASQAIAVTWLKPIFKYGVTFCFALFGAMYFGGTQNTYPWIICGYVLGGLFGYFLSTMLVKKTWRVFSFSYWKSFAWYGLAVAILLSVIPLLMMGYEEHVPKSGEVESVFLGTDYYHYENYISSGQGKLIQSGETLEAVRKFHEKMIQEGNPLDRNGERFFIAYEMKNGDKVQRSYQIDQNRVETSLQTVAETKEYKEMNYPILNVDANQAQRINLHSPHMGDEVYIVDPVKISSFLEQIKEDIYEGSYENMGSSQGLESYGEIMLEGEEPVQFSLERFYEKANEWLQSEGLYDQVIVQAEDVNYVEVYPWDQSTEIPVHAAFEQMQRGNIDPLRIEDTQEVEQVLQGKTNQQNGSYLAGIYFRERFSHADAVLSFQKDEAPSFVKDYFDGKE</sequence>
<name>A0ABW2EMF3_9BACI</name>
<feature type="transmembrane region" description="Helical" evidence="1">
    <location>
        <begin position="282"/>
        <end position="300"/>
    </location>
</feature>
<keyword evidence="4" id="KW-1185">Reference proteome</keyword>
<gene>
    <name evidence="3" type="ORF">ACFQIC_11975</name>
</gene>
<feature type="transmembrane region" description="Helical" evidence="1">
    <location>
        <begin position="105"/>
        <end position="133"/>
    </location>
</feature>
<evidence type="ECO:0000256" key="1">
    <source>
        <dbReference type="SAM" id="Phobius"/>
    </source>
</evidence>
<feature type="transmembrane region" description="Helical" evidence="1">
    <location>
        <begin position="20"/>
        <end position="41"/>
    </location>
</feature>
<comment type="caution">
    <text evidence="3">The sequence shown here is derived from an EMBL/GenBank/DDBJ whole genome shotgun (WGS) entry which is preliminary data.</text>
</comment>
<feature type="transmembrane region" description="Helical" evidence="1">
    <location>
        <begin position="178"/>
        <end position="202"/>
    </location>
</feature>
<feature type="transmembrane region" description="Helical" evidence="1">
    <location>
        <begin position="241"/>
        <end position="262"/>
    </location>
</feature>
<feature type="domain" description="DUF6449" evidence="2">
    <location>
        <begin position="432"/>
        <end position="495"/>
    </location>
</feature>
<feature type="transmembrane region" description="Helical" evidence="1">
    <location>
        <begin position="61"/>
        <end position="84"/>
    </location>
</feature>
<reference evidence="4" key="1">
    <citation type="journal article" date="2019" name="Int. J. Syst. Evol. Microbiol.">
        <title>The Global Catalogue of Microorganisms (GCM) 10K type strain sequencing project: providing services to taxonomists for standard genome sequencing and annotation.</title>
        <authorList>
            <consortium name="The Broad Institute Genomics Platform"/>
            <consortium name="The Broad Institute Genome Sequencing Center for Infectious Disease"/>
            <person name="Wu L."/>
            <person name="Ma J."/>
        </authorList>
    </citation>
    <scope>NUCLEOTIDE SEQUENCE [LARGE SCALE GENOMIC DNA]</scope>
    <source>
        <strain evidence="4">CGMCC 4.1621</strain>
    </source>
</reference>
<dbReference type="Pfam" id="PF20047">
    <property type="entry name" value="DUF6449"/>
    <property type="match status" value="1"/>
</dbReference>
<feature type="transmembrane region" description="Helical" evidence="1">
    <location>
        <begin position="306"/>
        <end position="323"/>
    </location>
</feature>
<organism evidence="3 4">
    <name type="scientific">Halobacillus seohaensis</name>
    <dbReference type="NCBI Taxonomy" id="447421"/>
    <lineage>
        <taxon>Bacteria</taxon>
        <taxon>Bacillati</taxon>
        <taxon>Bacillota</taxon>
        <taxon>Bacilli</taxon>
        <taxon>Bacillales</taxon>
        <taxon>Bacillaceae</taxon>
        <taxon>Halobacillus</taxon>
    </lineage>
</organism>
<proteinExistence type="predicted"/>
<keyword evidence="1" id="KW-1133">Transmembrane helix</keyword>
<dbReference type="Proteomes" id="UP001596410">
    <property type="component" value="Unassembled WGS sequence"/>
</dbReference>
<accession>A0ABW2EMF3</accession>
<protein>
    <submittedName>
        <fullName evidence="3">DUF6449 domain-containing protein</fullName>
    </submittedName>
</protein>
<feature type="transmembrane region" description="Helical" evidence="1">
    <location>
        <begin position="343"/>
        <end position="364"/>
    </location>
</feature>
<evidence type="ECO:0000313" key="3">
    <source>
        <dbReference type="EMBL" id="MFC7062573.1"/>
    </source>
</evidence>